<organism evidence="5 6">
    <name type="scientific">Rhizobium phage RHph_I38</name>
    <dbReference type="NCBI Taxonomy" id="2509734"/>
    <lineage>
        <taxon>Viruses</taxon>
        <taxon>Duplodnaviria</taxon>
        <taxon>Heunggongvirae</taxon>
        <taxon>Uroviricota</taxon>
        <taxon>Caudoviricetes</taxon>
        <taxon>Autographivirales</taxon>
        <taxon>Dunnvirinae</taxon>
        <taxon>Cuernavacavirus</taxon>
        <taxon>Cuernavacavirus RHphI38</taxon>
    </lineage>
</organism>
<gene>
    <name evidence="5" type="ORF">EVC01_043</name>
</gene>
<protein>
    <submittedName>
        <fullName evidence="5">Tail fiber protein</fullName>
    </submittedName>
</protein>
<accession>A0A7S5R900</accession>
<comment type="subcellular location">
    <subcellularLocation>
        <location evidence="1">Virion</location>
    </subcellularLocation>
</comment>
<sequence length="517" mass="54714">MTYSRVTIPGDGVTTQITASFALGYINQSDVKIHVTGEVDGGGNIVYRTYSKISDTIYQVNGDPCPVDEFYVVERVVTKTELIVDWEDDEPITDVNLNLMQKQTIMIAQEAFDYGITALRTEDGSAGPTIEKGEDGQMVIWQGGNIKAGPNAQDIADAQLNAAAAAASAVAAANSASASSASATQSETYMNRSHDWASAPEDTPVLPGEFSAFHWARKAATYLASSFATAITSSAAKTDLVDADEFGIADSAAGFGMKKSTASTLAGYVAGKLGFDFFYGFIPAYVNATTISFSAGRGWMGGKYHETLVIAQDTITNFLDTGAIAANSTYFLYAIRQNNTGAVGFRISLSTTESGVVVPGGWTCHRGSRVGIILTNASSQVRNFHQVLNDCRLPSSAWYNTGSDVNALSLPPQSPVGISVDLHVTIDTTMATSGGDIVNIVASGYNSIFGSVAYQDVRCRSRTGTDTQSQAVSSGWARTNTSGQLWLYVDTSVGAGLSSAIGNTDGWRDYTCRRIGA</sequence>
<evidence type="ECO:0000313" key="6">
    <source>
        <dbReference type="Proteomes" id="UP000639704"/>
    </source>
</evidence>
<keyword evidence="3" id="KW-0946">Virion</keyword>
<name>A0A7S5R900_9CAUD</name>
<proteinExistence type="predicted"/>
<dbReference type="Proteomes" id="UP000639704">
    <property type="component" value="Segment"/>
</dbReference>
<dbReference type="GO" id="GO:0098015">
    <property type="term" value="C:virus tail"/>
    <property type="evidence" value="ECO:0007669"/>
    <property type="project" value="UniProtKB-KW"/>
</dbReference>
<evidence type="ECO:0000256" key="3">
    <source>
        <dbReference type="ARBA" id="ARBA00022844"/>
    </source>
</evidence>
<dbReference type="InterPro" id="IPR005604">
    <property type="entry name" value="Phage_T7_tail_fibre-like_N"/>
</dbReference>
<evidence type="ECO:0000313" key="5">
    <source>
        <dbReference type="EMBL" id="QIG73207.1"/>
    </source>
</evidence>
<evidence type="ECO:0000259" key="4">
    <source>
        <dbReference type="Pfam" id="PF03906"/>
    </source>
</evidence>
<dbReference type="Pfam" id="PF03906">
    <property type="entry name" value="Phage_T7_tail"/>
    <property type="match status" value="1"/>
</dbReference>
<evidence type="ECO:0000256" key="2">
    <source>
        <dbReference type="ARBA" id="ARBA00022732"/>
    </source>
</evidence>
<feature type="domain" description="Bacteriophage T7 tail fibre protein-like N-terminal" evidence="4">
    <location>
        <begin position="3"/>
        <end position="124"/>
    </location>
</feature>
<keyword evidence="2" id="KW-1227">Viral tail protein</keyword>
<keyword evidence="6" id="KW-1185">Reference proteome</keyword>
<dbReference type="EMBL" id="MN988529">
    <property type="protein sequence ID" value="QIG73207.1"/>
    <property type="molecule type" value="Genomic_DNA"/>
</dbReference>
<evidence type="ECO:0000256" key="1">
    <source>
        <dbReference type="ARBA" id="ARBA00004328"/>
    </source>
</evidence>
<reference evidence="5" key="1">
    <citation type="submission" date="2020-01" db="EMBL/GenBank/DDBJ databases">
        <title>Patterns of diversity and host range of bacteriophage communities associated with bean-nodulatin bacteria.</title>
        <authorList>
            <person name="Vann Cauwenberghe J."/>
            <person name="Santamaria R.I."/>
            <person name="Bustos P."/>
            <person name="Juarez S."/>
            <person name="Gonzalez V."/>
        </authorList>
    </citation>
    <scope>NUCLEOTIDE SEQUENCE</scope>
</reference>